<comment type="caution">
    <text evidence="2">The sequence shown here is derived from an EMBL/GenBank/DDBJ whole genome shotgun (WGS) entry which is preliminary data.</text>
</comment>
<dbReference type="Proteomes" id="UP001596119">
    <property type="component" value="Unassembled WGS sequence"/>
</dbReference>
<feature type="region of interest" description="Disordered" evidence="1">
    <location>
        <begin position="1"/>
        <end position="65"/>
    </location>
</feature>
<accession>A0ABW1IA28</accession>
<gene>
    <name evidence="2" type="ORF">ACFQH9_13065</name>
</gene>
<dbReference type="EMBL" id="JBHSQK010000028">
    <property type="protein sequence ID" value="MFC5949202.1"/>
    <property type="molecule type" value="Genomic_DNA"/>
</dbReference>
<reference evidence="3" key="1">
    <citation type="journal article" date="2019" name="Int. J. Syst. Evol. Microbiol.">
        <title>The Global Catalogue of Microorganisms (GCM) 10K type strain sequencing project: providing services to taxonomists for standard genome sequencing and annotation.</title>
        <authorList>
            <consortium name="The Broad Institute Genomics Platform"/>
            <consortium name="The Broad Institute Genome Sequencing Center for Infectious Disease"/>
            <person name="Wu L."/>
            <person name="Ma J."/>
        </authorList>
    </citation>
    <scope>NUCLEOTIDE SEQUENCE [LARGE SCALE GENOMIC DNA]</scope>
    <source>
        <strain evidence="3">CGMCC 4.7397</strain>
    </source>
</reference>
<name>A0ABW1IA28_9PSEU</name>
<sequence>MERGSSKHSPRIDDQEASEVAGRLGRGGGHREEWAETEPREGVENVIERTELPPRPREDEDDAEV</sequence>
<feature type="compositionally biased region" description="Basic and acidic residues" evidence="1">
    <location>
        <begin position="29"/>
        <end position="58"/>
    </location>
</feature>
<protein>
    <submittedName>
        <fullName evidence="2">Uncharacterized protein</fullName>
    </submittedName>
</protein>
<evidence type="ECO:0000313" key="3">
    <source>
        <dbReference type="Proteomes" id="UP001596119"/>
    </source>
</evidence>
<dbReference type="RefSeq" id="WP_379566294.1">
    <property type="nucleotide sequence ID" value="NZ_JBHSQK010000028.1"/>
</dbReference>
<evidence type="ECO:0000256" key="1">
    <source>
        <dbReference type="SAM" id="MobiDB-lite"/>
    </source>
</evidence>
<feature type="compositionally biased region" description="Basic and acidic residues" evidence="1">
    <location>
        <begin position="1"/>
        <end position="14"/>
    </location>
</feature>
<proteinExistence type="predicted"/>
<evidence type="ECO:0000313" key="2">
    <source>
        <dbReference type="EMBL" id="MFC5949202.1"/>
    </source>
</evidence>
<organism evidence="2 3">
    <name type="scientific">Pseudonocardia lutea</name>
    <dbReference type="NCBI Taxonomy" id="2172015"/>
    <lineage>
        <taxon>Bacteria</taxon>
        <taxon>Bacillati</taxon>
        <taxon>Actinomycetota</taxon>
        <taxon>Actinomycetes</taxon>
        <taxon>Pseudonocardiales</taxon>
        <taxon>Pseudonocardiaceae</taxon>
        <taxon>Pseudonocardia</taxon>
    </lineage>
</organism>
<keyword evidence="3" id="KW-1185">Reference proteome</keyword>